<dbReference type="Proteomes" id="UP001583186">
    <property type="component" value="Unassembled WGS sequence"/>
</dbReference>
<evidence type="ECO:0000256" key="1">
    <source>
        <dbReference type="SAM" id="MobiDB-lite"/>
    </source>
</evidence>
<evidence type="ECO:0008006" key="6">
    <source>
        <dbReference type="Google" id="ProtNLM"/>
    </source>
</evidence>
<accession>A0ABR3YQD6</accession>
<dbReference type="EMBL" id="JAWCUI010000061">
    <property type="protein sequence ID" value="KAL1890508.1"/>
    <property type="molecule type" value="Genomic_DNA"/>
</dbReference>
<evidence type="ECO:0000313" key="5">
    <source>
        <dbReference type="Proteomes" id="UP001583186"/>
    </source>
</evidence>
<feature type="compositionally biased region" description="Low complexity" evidence="1">
    <location>
        <begin position="767"/>
        <end position="783"/>
    </location>
</feature>
<sequence length="796" mass="85888">MRLINTKTLELKEYFNNIPPYAILSHTWGDGEVSFTDWKDLETARKKEGFRKIELTCQQAAHDGYKYAWVDTNCIDKTSSSELSEAINSMFAWYRDAQVCYVFMKDVIVPGEDGNPMPLCTPGQEPPPPPGGLAKYLADPAVRRAFKSSAWFTRGWTLQELLAPAKVLFFSYEWLPLATKETEGMLISDITDIDRTYIKRPEDVSTASIARRMSWMAKRRTTRIEDTAYCLLGLFGIHMALLYGEGHRAFLRLQEEIIRVSNDQTIFCWQANKMGGQPPQSLANSEDMPAAAPAGPRRVQVVTEEPVKQDTHRKAELEQWTSILAPHPKVFRDSALYFSEFGNAGSSGAGGWSSGNMAGSIGSLSTLGGAHASSGSSDIGPYSITNFGLSISLPLLYTAKGACAVLDVGYRRTSNDRASRVVVPLHRLQSGHYVRLSTQLLIMQVPATLLATRTQIFVDCRNAQSRGTALLLGQRVSARPVNMAGGAAGKHQPVLFLTFSRPVDLDRTPLAASDMDFVPFHSAIEVSVHRLGTQSAAILSGKAAAGGNNNAGAATTESFHLLVGARANNAWLGGGGTMSADSPGSVGGGGGGGAATKKHRGILPHASSSSTSISSSTPGTPTSASTTTPGFLDGSQLSIDWHADVWARPSSTLGGFTEPTALKPLIDRLPADYFGSWCTSASLRNVLSWRYSAEGALVVYFELDELYNRSGAEDEGAEGVAGVAGNERSGTPTTLNGDGDELVRFSHLRRSTASKSSMQQLYEMMGPPQTTTTTMTQTPTRMTASGRHGSTLLWQR</sequence>
<name>A0ABR3YQD6_9PEZI</name>
<comment type="caution">
    <text evidence="4">The sequence shown here is derived from an EMBL/GenBank/DDBJ whole genome shotgun (WGS) entry which is preliminary data.</text>
</comment>
<evidence type="ECO:0000313" key="4">
    <source>
        <dbReference type="EMBL" id="KAL1890508.1"/>
    </source>
</evidence>
<protein>
    <recommendedName>
        <fullName evidence="6">Heterokaryon incompatibility domain-containing protein</fullName>
    </recommendedName>
</protein>
<organism evidence="4 5">
    <name type="scientific">Sporothrix stenoceras</name>
    <dbReference type="NCBI Taxonomy" id="5173"/>
    <lineage>
        <taxon>Eukaryota</taxon>
        <taxon>Fungi</taxon>
        <taxon>Dikarya</taxon>
        <taxon>Ascomycota</taxon>
        <taxon>Pezizomycotina</taxon>
        <taxon>Sordariomycetes</taxon>
        <taxon>Sordariomycetidae</taxon>
        <taxon>Ophiostomatales</taxon>
        <taxon>Ophiostomataceae</taxon>
        <taxon>Sporothrix</taxon>
    </lineage>
</organism>
<dbReference type="InterPro" id="IPR058525">
    <property type="entry name" value="DUF8212"/>
</dbReference>
<feature type="compositionally biased region" description="Low complexity" evidence="1">
    <location>
        <begin position="718"/>
        <end position="727"/>
    </location>
</feature>
<feature type="region of interest" description="Disordered" evidence="1">
    <location>
        <begin position="278"/>
        <end position="299"/>
    </location>
</feature>
<evidence type="ECO:0000259" key="3">
    <source>
        <dbReference type="Pfam" id="PF26640"/>
    </source>
</evidence>
<proteinExistence type="predicted"/>
<dbReference type="Pfam" id="PF06985">
    <property type="entry name" value="HET"/>
    <property type="match status" value="1"/>
</dbReference>
<feature type="region of interest" description="Disordered" evidence="1">
    <location>
        <begin position="718"/>
        <end position="739"/>
    </location>
</feature>
<dbReference type="Pfam" id="PF26640">
    <property type="entry name" value="DUF8212"/>
    <property type="match status" value="1"/>
</dbReference>
<dbReference type="InterPro" id="IPR010730">
    <property type="entry name" value="HET"/>
</dbReference>
<feature type="domain" description="Heterokaryon incompatibility" evidence="2">
    <location>
        <begin position="21"/>
        <end position="160"/>
    </location>
</feature>
<feature type="compositionally biased region" description="Low complexity" evidence="1">
    <location>
        <begin position="607"/>
        <end position="629"/>
    </location>
</feature>
<feature type="domain" description="DUF8212" evidence="3">
    <location>
        <begin position="248"/>
        <end position="287"/>
    </location>
</feature>
<keyword evidence="5" id="KW-1185">Reference proteome</keyword>
<evidence type="ECO:0000259" key="2">
    <source>
        <dbReference type="Pfam" id="PF06985"/>
    </source>
</evidence>
<feature type="region of interest" description="Disordered" evidence="1">
    <location>
        <begin position="604"/>
        <end position="631"/>
    </location>
</feature>
<reference evidence="4 5" key="1">
    <citation type="journal article" date="2024" name="IMA Fungus">
        <title>IMA Genome - F19 : A genome assembly and annotation guide to empower mycologists, including annotated draft genome sequences of Ceratocystis pirilliformis, Diaporthe australafricana, Fusarium ophioides, Paecilomyces lecythidis, and Sporothrix stenoceras.</title>
        <authorList>
            <person name="Aylward J."/>
            <person name="Wilson A.M."/>
            <person name="Visagie C.M."/>
            <person name="Spraker J."/>
            <person name="Barnes I."/>
            <person name="Buitendag C."/>
            <person name="Ceriani C."/>
            <person name="Del Mar Angel L."/>
            <person name="du Plessis D."/>
            <person name="Fuchs T."/>
            <person name="Gasser K."/>
            <person name="Kramer D."/>
            <person name="Li W."/>
            <person name="Munsamy K."/>
            <person name="Piso A."/>
            <person name="Price J.L."/>
            <person name="Sonnekus B."/>
            <person name="Thomas C."/>
            <person name="van der Nest A."/>
            <person name="van Dijk A."/>
            <person name="van Heerden A."/>
            <person name="van Vuuren N."/>
            <person name="Yilmaz N."/>
            <person name="Duong T.A."/>
            <person name="van der Merwe N.A."/>
            <person name="Wingfield M.J."/>
            <person name="Wingfield B.D."/>
        </authorList>
    </citation>
    <scope>NUCLEOTIDE SEQUENCE [LARGE SCALE GENOMIC DNA]</scope>
    <source>
        <strain evidence="4 5">CMW 5346</strain>
    </source>
</reference>
<dbReference type="PANTHER" id="PTHR10622">
    <property type="entry name" value="HET DOMAIN-CONTAINING PROTEIN"/>
    <property type="match status" value="1"/>
</dbReference>
<dbReference type="PANTHER" id="PTHR10622:SF10">
    <property type="entry name" value="HET DOMAIN-CONTAINING PROTEIN"/>
    <property type="match status" value="1"/>
</dbReference>
<gene>
    <name evidence="4" type="ORF">Sste5346_008176</name>
</gene>
<feature type="region of interest" description="Disordered" evidence="1">
    <location>
        <begin position="766"/>
        <end position="796"/>
    </location>
</feature>